<dbReference type="AlphaFoldDB" id="A0A843XM92"/>
<evidence type="ECO:0000313" key="1">
    <source>
        <dbReference type="EMBL" id="MQM20834.1"/>
    </source>
</evidence>
<comment type="caution">
    <text evidence="1">The sequence shown here is derived from an EMBL/GenBank/DDBJ whole genome shotgun (WGS) entry which is preliminary data.</text>
</comment>
<evidence type="ECO:0000313" key="2">
    <source>
        <dbReference type="Proteomes" id="UP000652761"/>
    </source>
</evidence>
<keyword evidence="2" id="KW-1185">Reference proteome</keyword>
<sequence length="68" mass="7805">MTHNDLGPKDFLSYNVGPYRRQKTLSLYEDLVGSRVLFPFGCEGRPGEVSRVWLFPSGVKEDQLCWVL</sequence>
<gene>
    <name evidence="1" type="ORF">Taro_053862</name>
</gene>
<name>A0A843XM92_COLES</name>
<accession>A0A843XM92</accession>
<protein>
    <submittedName>
        <fullName evidence="1">Uncharacterized protein</fullName>
    </submittedName>
</protein>
<proteinExistence type="predicted"/>
<dbReference type="Proteomes" id="UP000652761">
    <property type="component" value="Unassembled WGS sequence"/>
</dbReference>
<organism evidence="1 2">
    <name type="scientific">Colocasia esculenta</name>
    <name type="common">Wild taro</name>
    <name type="synonym">Arum esculentum</name>
    <dbReference type="NCBI Taxonomy" id="4460"/>
    <lineage>
        <taxon>Eukaryota</taxon>
        <taxon>Viridiplantae</taxon>
        <taxon>Streptophyta</taxon>
        <taxon>Embryophyta</taxon>
        <taxon>Tracheophyta</taxon>
        <taxon>Spermatophyta</taxon>
        <taxon>Magnoliopsida</taxon>
        <taxon>Liliopsida</taxon>
        <taxon>Araceae</taxon>
        <taxon>Aroideae</taxon>
        <taxon>Colocasieae</taxon>
        <taxon>Colocasia</taxon>
    </lineage>
</organism>
<reference evidence="1" key="1">
    <citation type="submission" date="2017-07" db="EMBL/GenBank/DDBJ databases">
        <title>Taro Niue Genome Assembly and Annotation.</title>
        <authorList>
            <person name="Atibalentja N."/>
            <person name="Keating K."/>
            <person name="Fields C.J."/>
        </authorList>
    </citation>
    <scope>NUCLEOTIDE SEQUENCE</scope>
    <source>
        <strain evidence="1">Niue_2</strain>
        <tissue evidence="1">Leaf</tissue>
    </source>
</reference>
<dbReference type="EMBL" id="NMUH01010240">
    <property type="protein sequence ID" value="MQM20834.1"/>
    <property type="molecule type" value="Genomic_DNA"/>
</dbReference>